<dbReference type="EMBL" id="GG692419">
    <property type="protein sequence ID" value="EER45687.1"/>
    <property type="molecule type" value="Genomic_DNA"/>
</dbReference>
<organism evidence="2 3">
    <name type="scientific">Ajellomyces capsulatus (strain H143)</name>
    <name type="common">Darling's disease fungus</name>
    <name type="synonym">Histoplasma capsulatum</name>
    <dbReference type="NCBI Taxonomy" id="544712"/>
    <lineage>
        <taxon>Eukaryota</taxon>
        <taxon>Fungi</taxon>
        <taxon>Dikarya</taxon>
        <taxon>Ascomycota</taxon>
        <taxon>Pezizomycotina</taxon>
        <taxon>Eurotiomycetes</taxon>
        <taxon>Eurotiomycetidae</taxon>
        <taxon>Onygenales</taxon>
        <taxon>Ajellomycetaceae</taxon>
        <taxon>Histoplasma</taxon>
    </lineage>
</organism>
<feature type="signal peptide" evidence="1">
    <location>
        <begin position="1"/>
        <end position="17"/>
    </location>
</feature>
<reference evidence="3" key="1">
    <citation type="submission" date="2009-05" db="EMBL/GenBank/DDBJ databases">
        <title>The genome sequence of Ajellomyces capsulatus strain H143.</title>
        <authorList>
            <person name="Champion M."/>
            <person name="Cuomo C.A."/>
            <person name="Ma L.-J."/>
            <person name="Henn M.R."/>
            <person name="Sil A."/>
            <person name="Goldman B."/>
            <person name="Young S.K."/>
            <person name="Kodira C.D."/>
            <person name="Zeng Q."/>
            <person name="Koehrsen M."/>
            <person name="Alvarado L."/>
            <person name="Berlin A.M."/>
            <person name="Borenstein D."/>
            <person name="Chen Z."/>
            <person name="Engels R."/>
            <person name="Freedman E."/>
            <person name="Gellesch M."/>
            <person name="Goldberg J."/>
            <person name="Griggs A."/>
            <person name="Gujja S."/>
            <person name="Heiman D.I."/>
            <person name="Hepburn T.A."/>
            <person name="Howarth C."/>
            <person name="Jen D."/>
            <person name="Larson L."/>
            <person name="Lewis B."/>
            <person name="Mehta T."/>
            <person name="Park D."/>
            <person name="Pearson M."/>
            <person name="Roberts A."/>
            <person name="Saif S."/>
            <person name="Shea T.D."/>
            <person name="Shenoy N."/>
            <person name="Sisk P."/>
            <person name="Stolte C."/>
            <person name="Sykes S."/>
            <person name="Walk T."/>
            <person name="White J."/>
            <person name="Yandava C."/>
            <person name="Klein B."/>
            <person name="McEwen J.G."/>
            <person name="Puccia R."/>
            <person name="Goldman G.H."/>
            <person name="Felipe M.S."/>
            <person name="Nino-Vega G."/>
            <person name="San-Blas G."/>
            <person name="Taylor J.W."/>
            <person name="Mendoza L."/>
            <person name="Galagan J.E."/>
            <person name="Nusbaum C."/>
            <person name="Birren B.W."/>
        </authorList>
    </citation>
    <scope>NUCLEOTIDE SEQUENCE [LARGE SCALE GENOMIC DNA]</scope>
    <source>
        <strain evidence="3">H143</strain>
    </source>
</reference>
<sequence>MALVVIELFWPSGLTVSDQSEHWEQSRSSEKLLPIVFNAVKSINCSNKHPPQPTQNQVNNEISRTHNLNGIGSLPPFIEDHTSGTPQYFNPWKPQMIPPRSVSFEFTLVDHVTAALGLGGVT</sequence>
<evidence type="ECO:0000313" key="2">
    <source>
        <dbReference type="EMBL" id="EER45687.1"/>
    </source>
</evidence>
<name>C6H3L3_AJECH</name>
<evidence type="ECO:0000256" key="1">
    <source>
        <dbReference type="SAM" id="SignalP"/>
    </source>
</evidence>
<dbReference type="HOGENOM" id="CLU_2072440_0_0_1"/>
<protein>
    <submittedName>
        <fullName evidence="2">Uncharacterized protein</fullName>
    </submittedName>
</protein>
<accession>C6H3L3</accession>
<dbReference type="Proteomes" id="UP000002624">
    <property type="component" value="Unassembled WGS sequence"/>
</dbReference>
<gene>
    <name evidence="2" type="ORF">HCDG_01266</name>
</gene>
<dbReference type="OMA" id="SRTHNLN"/>
<feature type="chain" id="PRO_5002965807" evidence="1">
    <location>
        <begin position="18"/>
        <end position="122"/>
    </location>
</feature>
<keyword evidence="1" id="KW-0732">Signal</keyword>
<proteinExistence type="predicted"/>
<dbReference type="VEuPathDB" id="FungiDB:HCDG_01266"/>
<evidence type="ECO:0000313" key="3">
    <source>
        <dbReference type="Proteomes" id="UP000002624"/>
    </source>
</evidence>
<dbReference type="AlphaFoldDB" id="C6H3L3"/>